<accession>A0ABS0ES90</accession>
<dbReference type="SUPFAM" id="SSF53335">
    <property type="entry name" value="S-adenosyl-L-methionine-dependent methyltransferases"/>
    <property type="match status" value="1"/>
</dbReference>
<sequence length="259" mass="29428">METSSTEKSIISLGPWLETATGNYVRDWEHARLDELTVDIFGFNATQIGLPQIQALRANRMPHTWLTDTGFPAKGHDNEAKPLVVVQDFEELPYASASIDLVILPHALEFAKEPHQVLREVERVLIPEGQVIICGFNPYSFWGARQIIGRLSESYFLPQQGEFISLPRVKDWLKLLNMEVSGGYFGCYAPPCETQKWLDRFNFLENIGERWWPYLGAVYVVQAVKRVRGMHLIGPAWKTQKATAPQGVPATNKIHKSHK</sequence>
<dbReference type="GO" id="GO:0008168">
    <property type="term" value="F:methyltransferase activity"/>
    <property type="evidence" value="ECO:0007669"/>
    <property type="project" value="UniProtKB-KW"/>
</dbReference>
<dbReference type="Gene3D" id="3.40.50.150">
    <property type="entry name" value="Vaccinia Virus protein VP39"/>
    <property type="match status" value="1"/>
</dbReference>
<gene>
    <name evidence="2" type="ORF">IXC47_08445</name>
</gene>
<dbReference type="InterPro" id="IPR013216">
    <property type="entry name" value="Methyltransf_11"/>
</dbReference>
<reference evidence="2 3" key="1">
    <citation type="submission" date="2020-11" db="EMBL/GenBank/DDBJ databases">
        <title>WGS of Herminiimonas contaminans strain Marseille-Q4544 isolated from planarians Schmidtea mediterranea.</title>
        <authorList>
            <person name="Kangale L."/>
        </authorList>
    </citation>
    <scope>NUCLEOTIDE SEQUENCE [LARGE SCALE GENOMIC DNA]</scope>
    <source>
        <strain evidence="2 3">Marseille-Q4544</strain>
    </source>
</reference>
<evidence type="ECO:0000313" key="3">
    <source>
        <dbReference type="Proteomes" id="UP000657372"/>
    </source>
</evidence>
<feature type="domain" description="Methyltransferase type 11" evidence="1">
    <location>
        <begin position="79"/>
        <end position="133"/>
    </location>
</feature>
<keyword evidence="2" id="KW-0808">Transferase</keyword>
<dbReference type="Pfam" id="PF08241">
    <property type="entry name" value="Methyltransf_11"/>
    <property type="match status" value="1"/>
</dbReference>
<dbReference type="Proteomes" id="UP000657372">
    <property type="component" value="Unassembled WGS sequence"/>
</dbReference>
<evidence type="ECO:0000259" key="1">
    <source>
        <dbReference type="Pfam" id="PF08241"/>
    </source>
</evidence>
<comment type="caution">
    <text evidence="2">The sequence shown here is derived from an EMBL/GenBank/DDBJ whole genome shotgun (WGS) entry which is preliminary data.</text>
</comment>
<organism evidence="2 3">
    <name type="scientific">Herminiimonas contaminans</name>
    <dbReference type="NCBI Taxonomy" id="1111140"/>
    <lineage>
        <taxon>Bacteria</taxon>
        <taxon>Pseudomonadati</taxon>
        <taxon>Pseudomonadota</taxon>
        <taxon>Betaproteobacteria</taxon>
        <taxon>Burkholderiales</taxon>
        <taxon>Oxalobacteraceae</taxon>
        <taxon>Herminiimonas</taxon>
    </lineage>
</organism>
<name>A0ABS0ES90_9BURK</name>
<dbReference type="EMBL" id="JADOEL010000005">
    <property type="protein sequence ID" value="MBF8177706.1"/>
    <property type="molecule type" value="Genomic_DNA"/>
</dbReference>
<dbReference type="CDD" id="cd02440">
    <property type="entry name" value="AdoMet_MTases"/>
    <property type="match status" value="1"/>
</dbReference>
<proteinExistence type="predicted"/>
<keyword evidence="3" id="KW-1185">Reference proteome</keyword>
<dbReference type="RefSeq" id="WP_195875294.1">
    <property type="nucleotide sequence ID" value="NZ_JADOEL010000005.1"/>
</dbReference>
<dbReference type="GO" id="GO:0032259">
    <property type="term" value="P:methylation"/>
    <property type="evidence" value="ECO:0007669"/>
    <property type="project" value="UniProtKB-KW"/>
</dbReference>
<evidence type="ECO:0000313" key="2">
    <source>
        <dbReference type="EMBL" id="MBF8177706.1"/>
    </source>
</evidence>
<keyword evidence="2" id="KW-0489">Methyltransferase</keyword>
<protein>
    <submittedName>
        <fullName evidence="2">Class I SAM-dependent methyltransferase</fullName>
    </submittedName>
</protein>
<dbReference type="InterPro" id="IPR029063">
    <property type="entry name" value="SAM-dependent_MTases_sf"/>
</dbReference>